<evidence type="ECO:0000313" key="10">
    <source>
        <dbReference type="Proteomes" id="UP000335636"/>
    </source>
</evidence>
<dbReference type="InterPro" id="IPR042065">
    <property type="entry name" value="E3_ELL-like"/>
</dbReference>
<dbReference type="GO" id="GO:0006368">
    <property type="term" value="P:transcription elongation by RNA polymerase II"/>
    <property type="evidence" value="ECO:0007669"/>
    <property type="project" value="InterPro"/>
</dbReference>
<reference evidence="9" key="1">
    <citation type="submission" date="2019-04" db="EMBL/GenBank/DDBJ databases">
        <authorList>
            <person name="Alioto T."/>
            <person name="Alioto T."/>
        </authorList>
    </citation>
    <scope>NUCLEOTIDE SEQUENCE [LARGE SCALE GENOMIC DNA]</scope>
</reference>
<dbReference type="SUPFAM" id="SSF144292">
    <property type="entry name" value="occludin/ELL-like"/>
    <property type="match status" value="1"/>
</dbReference>
<dbReference type="AlphaFoldDB" id="A0A5E4D517"/>
<evidence type="ECO:0000256" key="4">
    <source>
        <dbReference type="ARBA" id="ARBA00023163"/>
    </source>
</evidence>
<feature type="non-terminal residue" evidence="9">
    <location>
        <position position="1"/>
    </location>
</feature>
<evidence type="ECO:0000256" key="1">
    <source>
        <dbReference type="ARBA" id="ARBA00004123"/>
    </source>
</evidence>
<comment type="subcellular location">
    <subcellularLocation>
        <location evidence="1">Nucleus</location>
    </subcellularLocation>
</comment>
<dbReference type="PANTHER" id="PTHR23288:SF40">
    <property type="entry name" value="OCEL DOMAIN-CONTAINING PROTEIN"/>
    <property type="match status" value="1"/>
</dbReference>
<feature type="region of interest" description="Disordered" evidence="7">
    <location>
        <begin position="303"/>
        <end position="325"/>
    </location>
</feature>
<dbReference type="InterPro" id="IPR019464">
    <property type="entry name" value="ELL_N"/>
</dbReference>
<keyword evidence="10" id="KW-1185">Reference proteome</keyword>
<dbReference type="SUPFAM" id="SSF46785">
    <property type="entry name" value="Winged helix' DNA-binding domain"/>
    <property type="match status" value="1"/>
</dbReference>
<gene>
    <name evidence="9" type="ORF">MONAX_5E003080</name>
</gene>
<dbReference type="EMBL" id="CABDUW010003417">
    <property type="protein sequence ID" value="VTJ89225.1"/>
    <property type="molecule type" value="Genomic_DNA"/>
</dbReference>
<protein>
    <recommendedName>
        <fullName evidence="8">OCEL domain-containing protein</fullName>
    </recommendedName>
</protein>
<dbReference type="InterPro" id="IPR010844">
    <property type="entry name" value="Occludin_ELL"/>
</dbReference>
<evidence type="ECO:0000256" key="6">
    <source>
        <dbReference type="PROSITE-ProRule" id="PRU01324"/>
    </source>
</evidence>
<feature type="compositionally biased region" description="Basic and acidic residues" evidence="7">
    <location>
        <begin position="306"/>
        <end position="318"/>
    </location>
</feature>
<evidence type="ECO:0000313" key="9">
    <source>
        <dbReference type="EMBL" id="VTJ89225.1"/>
    </source>
</evidence>
<proteinExistence type="inferred from homology"/>
<keyword evidence="5" id="KW-0539">Nucleus</keyword>
<feature type="region of interest" description="Disordered" evidence="7">
    <location>
        <begin position="457"/>
        <end position="500"/>
    </location>
</feature>
<feature type="compositionally biased region" description="Polar residues" evidence="7">
    <location>
        <begin position="484"/>
        <end position="500"/>
    </location>
</feature>
<evidence type="ECO:0000256" key="3">
    <source>
        <dbReference type="ARBA" id="ARBA00023015"/>
    </source>
</evidence>
<evidence type="ECO:0000256" key="7">
    <source>
        <dbReference type="SAM" id="MobiDB-lite"/>
    </source>
</evidence>
<evidence type="ECO:0000256" key="2">
    <source>
        <dbReference type="ARBA" id="ARBA00009171"/>
    </source>
</evidence>
<evidence type="ECO:0000259" key="8">
    <source>
        <dbReference type="PROSITE" id="PS51980"/>
    </source>
</evidence>
<dbReference type="PROSITE" id="PS51980">
    <property type="entry name" value="OCEL"/>
    <property type="match status" value="1"/>
</dbReference>
<dbReference type="PANTHER" id="PTHR23288">
    <property type="entry name" value="OCCLUDIN AND RNA POLYMERASE II ELONGATION FACTOR ELL"/>
    <property type="match status" value="1"/>
</dbReference>
<comment type="similarity">
    <text evidence="2 6">Belongs to the ELL/occludin family.</text>
</comment>
<feature type="region of interest" description="Disordered" evidence="7">
    <location>
        <begin position="345"/>
        <end position="374"/>
    </location>
</feature>
<dbReference type="GO" id="GO:0032968">
    <property type="term" value="P:positive regulation of transcription elongation by RNA polymerase II"/>
    <property type="evidence" value="ECO:0007669"/>
    <property type="project" value="TreeGrafter"/>
</dbReference>
<comment type="caution">
    <text evidence="9">The sequence shown here is derived from an EMBL/GenBank/DDBJ whole genome shotgun (WGS) entry which is preliminary data.</text>
</comment>
<dbReference type="InterPro" id="IPR036390">
    <property type="entry name" value="WH_DNA-bd_sf"/>
</dbReference>
<keyword evidence="3" id="KW-0805">Transcription regulation</keyword>
<dbReference type="Gene3D" id="1.10.10.2670">
    <property type="entry name" value="E3 ubiquitin-protein ligase"/>
    <property type="match status" value="1"/>
</dbReference>
<name>A0A5E4D517_MARMO</name>
<accession>A0A5E4D517</accession>
<feature type="domain" description="OCEL" evidence="8">
    <location>
        <begin position="510"/>
        <end position="620"/>
    </location>
</feature>
<dbReference type="Pfam" id="PF10390">
    <property type="entry name" value="ELL"/>
    <property type="match status" value="1"/>
</dbReference>
<dbReference type="Pfam" id="PF07303">
    <property type="entry name" value="Occludin_ELL"/>
    <property type="match status" value="1"/>
</dbReference>
<dbReference type="Gene3D" id="6.10.140.340">
    <property type="match status" value="1"/>
</dbReference>
<dbReference type="GO" id="GO:0042795">
    <property type="term" value="P:snRNA transcription by RNA polymerase II"/>
    <property type="evidence" value="ECO:0007669"/>
    <property type="project" value="TreeGrafter"/>
</dbReference>
<dbReference type="InterPro" id="IPR031176">
    <property type="entry name" value="ELL/occludin"/>
</dbReference>
<dbReference type="GO" id="GO:0008023">
    <property type="term" value="C:transcription elongation factor complex"/>
    <property type="evidence" value="ECO:0007669"/>
    <property type="project" value="InterPro"/>
</dbReference>
<feature type="compositionally biased region" description="Basic and acidic residues" evidence="7">
    <location>
        <begin position="471"/>
        <end position="483"/>
    </location>
</feature>
<dbReference type="GO" id="GO:0000987">
    <property type="term" value="F:cis-regulatory region sequence-specific DNA binding"/>
    <property type="evidence" value="ECO:0007669"/>
    <property type="project" value="TreeGrafter"/>
</dbReference>
<organism evidence="9 10">
    <name type="scientific">Marmota monax</name>
    <name type="common">Woodchuck</name>
    <dbReference type="NCBI Taxonomy" id="9995"/>
    <lineage>
        <taxon>Eukaryota</taxon>
        <taxon>Metazoa</taxon>
        <taxon>Chordata</taxon>
        <taxon>Craniata</taxon>
        <taxon>Vertebrata</taxon>
        <taxon>Euteleostomi</taxon>
        <taxon>Mammalia</taxon>
        <taxon>Eutheria</taxon>
        <taxon>Euarchontoglires</taxon>
        <taxon>Glires</taxon>
        <taxon>Rodentia</taxon>
        <taxon>Sciuromorpha</taxon>
        <taxon>Sciuridae</taxon>
        <taxon>Xerinae</taxon>
        <taxon>Marmotini</taxon>
        <taxon>Marmota</taxon>
    </lineage>
</organism>
<keyword evidence="4" id="KW-0804">Transcription</keyword>
<sequence length="624" mass="70701">YDYLAAFGGREVEAAGHQERCVSMEEAESLKLGQDNDICLPVGFTGPVLQASYSHPNLQNIQPPQVSPQIQDFQRLINNLPTNSHTDVPNYNLQLSNVSNENNQGIIDHPQQTVSICSPLQLSCAQTIADEMSVSTINSSIQMMPVGEAQAEDQSCNKWKIIRKPQIAKRVPIRKAPQIFTDPAPERKRTAPINPAYTIGKSRTANSVQMRPYRERVIHLLALKDYKKSELLIRLQKDDIKKSDKNSLGNILYQVSDLNTQNFSYSLKNCIYREIQRDWPGYSELDKQSLDLVLSTKMDSFQNATDTHHPESSTDSIKDGTSSSQTKLLKLDGTDYLMKRGPRISHLTTSAQPRSNNYLTNNEEKSSVTPAKQSCPAFSTTYPSILNPSLPVNSNSNSCSNPQRCGTQDPYMGSVSQDTIIFPSQPKEHTSLENLASISIQMYPKLGEKKNLVSDEKFKHKAKKQSCNTDMTEKKTSSKDQDKVTNANSSKAFQKESSTSENTYSASGLEDYLTKYHTIVSPEQRWHYEQEFRVDYDEYQTLYAKMLNLSKAFISLESERKLVSPNSKEYHNINQRISLEYQQMRQLNPNFAAEKCRCVCLYNKLVHIKKLINDFDQQQATSKH</sequence>
<feature type="compositionally biased region" description="Polar residues" evidence="7">
    <location>
        <begin position="346"/>
        <end position="374"/>
    </location>
</feature>
<dbReference type="Proteomes" id="UP000335636">
    <property type="component" value="Unassembled WGS sequence"/>
</dbReference>
<evidence type="ECO:0000256" key="5">
    <source>
        <dbReference type="ARBA" id="ARBA00023242"/>
    </source>
</evidence>